<accession>A0A074XW77</accession>
<proteinExistence type="predicted"/>
<sequence length="233" mass="26370">MSSQSRSASSRSGAKQECAGRVKRKWRPAICTRRQQRWRTDRPEYVRACGCGLQLAAFLPGSVWRSELLGILKPQKPILPILSASSSGFCFAATYHQPVFFCLYYLVNLHLQSSILDELHLETRVFPLVQLLLTKSSCTPSVRALRLPQSTVVHLKNRCKSSIRLFVLNNVFAHSTVCCNMRSLLALVRSRALKSTHLHALVLFSVCHLDIRYICRIGLLRARMHSTPSTKLH</sequence>
<dbReference type="EMBL" id="KL584979">
    <property type="protein sequence ID" value="KEQ86137.1"/>
    <property type="molecule type" value="Genomic_DNA"/>
</dbReference>
<organism evidence="2 3">
    <name type="scientific">Aureobasidium pullulans EXF-150</name>
    <dbReference type="NCBI Taxonomy" id="1043002"/>
    <lineage>
        <taxon>Eukaryota</taxon>
        <taxon>Fungi</taxon>
        <taxon>Dikarya</taxon>
        <taxon>Ascomycota</taxon>
        <taxon>Pezizomycotina</taxon>
        <taxon>Dothideomycetes</taxon>
        <taxon>Dothideomycetidae</taxon>
        <taxon>Dothideales</taxon>
        <taxon>Saccotheciaceae</taxon>
        <taxon>Aureobasidium</taxon>
    </lineage>
</organism>
<dbReference type="RefSeq" id="XP_029762324.1">
    <property type="nucleotide sequence ID" value="XM_029899253.1"/>
</dbReference>
<gene>
    <name evidence="2" type="ORF">M438DRAFT_191294</name>
</gene>
<name>A0A074XW77_AURPU</name>
<evidence type="ECO:0000313" key="3">
    <source>
        <dbReference type="Proteomes" id="UP000030706"/>
    </source>
</evidence>
<evidence type="ECO:0000256" key="1">
    <source>
        <dbReference type="SAM" id="MobiDB-lite"/>
    </source>
</evidence>
<feature type="region of interest" description="Disordered" evidence="1">
    <location>
        <begin position="1"/>
        <end position="21"/>
    </location>
</feature>
<dbReference type="Proteomes" id="UP000030706">
    <property type="component" value="Unassembled WGS sequence"/>
</dbReference>
<reference evidence="2 3" key="1">
    <citation type="journal article" date="2014" name="BMC Genomics">
        <title>Genome sequencing of four Aureobasidium pullulans varieties: biotechnological potential, stress tolerance, and description of new species.</title>
        <authorList>
            <person name="Gostin Ar C."/>
            <person name="Ohm R.A."/>
            <person name="Kogej T."/>
            <person name="Sonjak S."/>
            <person name="Turk M."/>
            <person name="Zajc J."/>
            <person name="Zalar P."/>
            <person name="Grube M."/>
            <person name="Sun H."/>
            <person name="Han J."/>
            <person name="Sharma A."/>
            <person name="Chiniquy J."/>
            <person name="Ngan C.Y."/>
            <person name="Lipzen A."/>
            <person name="Barry K."/>
            <person name="Grigoriev I.V."/>
            <person name="Gunde-Cimerman N."/>
        </authorList>
    </citation>
    <scope>NUCLEOTIDE SEQUENCE [LARGE SCALE GENOMIC DNA]</scope>
    <source>
        <strain evidence="2 3">EXF-150</strain>
    </source>
</reference>
<dbReference type="HOGENOM" id="CLU_1189704_0_0_1"/>
<keyword evidence="3" id="KW-1185">Reference proteome</keyword>
<dbReference type="AlphaFoldDB" id="A0A074XW77"/>
<protein>
    <submittedName>
        <fullName evidence="2">Uncharacterized protein</fullName>
    </submittedName>
</protein>
<dbReference type="GeneID" id="40741559"/>
<feature type="compositionally biased region" description="Low complexity" evidence="1">
    <location>
        <begin position="1"/>
        <end position="12"/>
    </location>
</feature>
<evidence type="ECO:0000313" key="2">
    <source>
        <dbReference type="EMBL" id="KEQ86137.1"/>
    </source>
</evidence>